<protein>
    <submittedName>
        <fullName evidence="2">Uncharacterized protein</fullName>
    </submittedName>
</protein>
<keyword evidence="3" id="KW-1185">Reference proteome</keyword>
<organism evidence="2 3">
    <name type="scientific">Scytonema millei VB511283</name>
    <dbReference type="NCBI Taxonomy" id="1245923"/>
    <lineage>
        <taxon>Bacteria</taxon>
        <taxon>Bacillati</taxon>
        <taxon>Cyanobacteriota</taxon>
        <taxon>Cyanophyceae</taxon>
        <taxon>Nostocales</taxon>
        <taxon>Scytonemataceae</taxon>
        <taxon>Scytonema</taxon>
    </lineage>
</organism>
<proteinExistence type="predicted"/>
<feature type="transmembrane region" description="Helical" evidence="1">
    <location>
        <begin position="29"/>
        <end position="46"/>
    </location>
</feature>
<sequence length="74" mass="8437">MQIAYLIFWTMSFGFTWIGCKTTEEIHRLAICLAGSILLIWGFAIAPESMHWLVEILSISLCGFLSIMERQIPS</sequence>
<keyword evidence="1" id="KW-1133">Transmembrane helix</keyword>
<name>A0A9X5E762_9CYAN</name>
<accession>A0A9X5E762</accession>
<keyword evidence="1" id="KW-0472">Membrane</keyword>
<evidence type="ECO:0000256" key="1">
    <source>
        <dbReference type="SAM" id="Phobius"/>
    </source>
</evidence>
<dbReference type="EMBL" id="JTJC03000002">
    <property type="protein sequence ID" value="NHC35262.1"/>
    <property type="molecule type" value="Genomic_DNA"/>
</dbReference>
<dbReference type="Proteomes" id="UP000031532">
    <property type="component" value="Unassembled WGS sequence"/>
</dbReference>
<evidence type="ECO:0000313" key="2">
    <source>
        <dbReference type="EMBL" id="NHC35262.1"/>
    </source>
</evidence>
<dbReference type="OrthoDB" id="426670at2"/>
<reference evidence="2 3" key="1">
    <citation type="journal article" date="2015" name="Genome Announc.">
        <title>Draft Genome Sequence of the Terrestrial Cyanobacterium Scytonema millei VB511283, Isolated from Eastern India.</title>
        <authorList>
            <person name="Sen D."/>
            <person name="Chandrababunaidu M.M."/>
            <person name="Singh D."/>
            <person name="Sanghi N."/>
            <person name="Ghorai A."/>
            <person name="Mishra G.P."/>
            <person name="Madduluri M."/>
            <person name="Adhikary S.P."/>
            <person name="Tripathy S."/>
        </authorList>
    </citation>
    <scope>NUCLEOTIDE SEQUENCE [LARGE SCALE GENOMIC DNA]</scope>
    <source>
        <strain evidence="2 3">VB511283</strain>
    </source>
</reference>
<keyword evidence="1" id="KW-0812">Transmembrane</keyword>
<dbReference type="RefSeq" id="WP_132866926.1">
    <property type="nucleotide sequence ID" value="NZ_JTJC03000002.1"/>
</dbReference>
<gene>
    <name evidence="2" type="ORF">QH73_0011395</name>
</gene>
<feature type="transmembrane region" description="Helical" evidence="1">
    <location>
        <begin position="52"/>
        <end position="68"/>
    </location>
</feature>
<comment type="caution">
    <text evidence="2">The sequence shown here is derived from an EMBL/GenBank/DDBJ whole genome shotgun (WGS) entry which is preliminary data.</text>
</comment>
<evidence type="ECO:0000313" key="3">
    <source>
        <dbReference type="Proteomes" id="UP000031532"/>
    </source>
</evidence>
<dbReference type="AlphaFoldDB" id="A0A9X5E762"/>